<evidence type="ECO:0000256" key="5">
    <source>
        <dbReference type="ARBA" id="ARBA00022448"/>
    </source>
</evidence>
<comment type="caution">
    <text evidence="18">The sequence shown here is derived from an EMBL/GenBank/DDBJ whole genome shotgun (WGS) entry which is preliminary data.</text>
</comment>
<evidence type="ECO:0000256" key="13">
    <source>
        <dbReference type="ARBA" id="ARBA00022967"/>
    </source>
</evidence>
<keyword evidence="6" id="KW-1003">Cell membrane</keyword>
<dbReference type="InterPro" id="IPR013369">
    <property type="entry name" value="T2SS_GspE"/>
</dbReference>
<evidence type="ECO:0000256" key="6">
    <source>
        <dbReference type="ARBA" id="ARBA00022475"/>
    </source>
</evidence>
<dbReference type="PROSITE" id="PS00662">
    <property type="entry name" value="T2SP_E"/>
    <property type="match status" value="1"/>
</dbReference>
<dbReference type="GO" id="GO:0005524">
    <property type="term" value="F:ATP binding"/>
    <property type="evidence" value="ECO:0007669"/>
    <property type="project" value="UniProtKB-UniRule"/>
</dbReference>
<dbReference type="GO" id="GO:0015628">
    <property type="term" value="P:protein secretion by the type II secretion system"/>
    <property type="evidence" value="ECO:0007669"/>
    <property type="project" value="UniProtKB-UniRule"/>
</dbReference>
<evidence type="ECO:0000313" key="18">
    <source>
        <dbReference type="EMBL" id="MBB5727663.1"/>
    </source>
</evidence>
<evidence type="ECO:0000256" key="8">
    <source>
        <dbReference type="ARBA" id="ARBA00022723"/>
    </source>
</evidence>
<keyword evidence="11 16" id="KW-0067">ATP-binding</keyword>
<dbReference type="OrthoDB" id="9804785at2"/>
<evidence type="ECO:0000256" key="9">
    <source>
        <dbReference type="ARBA" id="ARBA00022741"/>
    </source>
</evidence>
<dbReference type="AlphaFoldDB" id="A0A7W9BPC2"/>
<evidence type="ECO:0000259" key="17">
    <source>
        <dbReference type="PROSITE" id="PS00662"/>
    </source>
</evidence>
<evidence type="ECO:0000256" key="14">
    <source>
        <dbReference type="ARBA" id="ARBA00023136"/>
    </source>
</evidence>
<evidence type="ECO:0000256" key="2">
    <source>
        <dbReference type="ARBA" id="ARBA00003288"/>
    </source>
</evidence>
<dbReference type="EMBL" id="JACIJR010000001">
    <property type="protein sequence ID" value="MBB5727663.1"/>
    <property type="molecule type" value="Genomic_DNA"/>
</dbReference>
<dbReference type="GO" id="GO:0005886">
    <property type="term" value="C:plasma membrane"/>
    <property type="evidence" value="ECO:0007669"/>
    <property type="project" value="UniProtKB-SubCell"/>
</dbReference>
<keyword evidence="19" id="KW-1185">Reference proteome</keyword>
<dbReference type="RefSeq" id="WP_157175313.1">
    <property type="nucleotide sequence ID" value="NZ_BMJP01000001.1"/>
</dbReference>
<evidence type="ECO:0000256" key="1">
    <source>
        <dbReference type="ARBA" id="ARBA00001947"/>
    </source>
</evidence>
<dbReference type="InterPro" id="IPR027417">
    <property type="entry name" value="P-loop_NTPase"/>
</dbReference>
<name>A0A7W9BPC2_9SPHN</name>
<evidence type="ECO:0000256" key="11">
    <source>
        <dbReference type="ARBA" id="ARBA00022840"/>
    </source>
</evidence>
<dbReference type="Pfam" id="PF00437">
    <property type="entry name" value="T2SSE"/>
    <property type="match status" value="1"/>
</dbReference>
<accession>A0A7W9BPC2</accession>
<organism evidence="18 19">
    <name type="scientific">Sphingomonas prati</name>
    <dbReference type="NCBI Taxonomy" id="1843237"/>
    <lineage>
        <taxon>Bacteria</taxon>
        <taxon>Pseudomonadati</taxon>
        <taxon>Pseudomonadota</taxon>
        <taxon>Alphaproteobacteria</taxon>
        <taxon>Sphingomonadales</taxon>
        <taxon>Sphingomonadaceae</taxon>
        <taxon>Sphingomonas</taxon>
    </lineage>
</organism>
<protein>
    <recommendedName>
        <fullName evidence="16">Type II secretion system protein E</fullName>
        <shortName evidence="16">T2SS protein E</shortName>
    </recommendedName>
    <alternativeName>
        <fullName evidence="16">Type II traffic warden ATPase</fullName>
    </alternativeName>
</protein>
<dbReference type="FunFam" id="3.40.50.300:FF:000398">
    <property type="entry name" value="Type IV pilus assembly ATPase PilB"/>
    <property type="match status" value="1"/>
</dbReference>
<dbReference type="SUPFAM" id="SSF160246">
    <property type="entry name" value="EspE N-terminal domain-like"/>
    <property type="match status" value="1"/>
</dbReference>
<keyword evidence="14" id="KW-0472">Membrane</keyword>
<evidence type="ECO:0000256" key="16">
    <source>
        <dbReference type="RuleBase" id="RU366070"/>
    </source>
</evidence>
<dbReference type="Gene3D" id="3.30.300.160">
    <property type="entry name" value="Type II secretion system, protein E, N-terminal domain"/>
    <property type="match status" value="1"/>
</dbReference>
<evidence type="ECO:0000313" key="19">
    <source>
        <dbReference type="Proteomes" id="UP000546701"/>
    </source>
</evidence>
<dbReference type="GO" id="GO:0046872">
    <property type="term" value="F:metal ion binding"/>
    <property type="evidence" value="ECO:0007669"/>
    <property type="project" value="UniProtKB-KW"/>
</dbReference>
<keyword evidence="9 16" id="KW-0547">Nucleotide-binding</keyword>
<dbReference type="InterPro" id="IPR001482">
    <property type="entry name" value="T2SS/T4SS_dom"/>
</dbReference>
<dbReference type="Proteomes" id="UP000546701">
    <property type="component" value="Unassembled WGS sequence"/>
</dbReference>
<dbReference type="SUPFAM" id="SSF52540">
    <property type="entry name" value="P-loop containing nucleoside triphosphate hydrolases"/>
    <property type="match status" value="1"/>
</dbReference>
<comment type="function">
    <text evidence="2 16">ATPase component of the type II secretion system required for the energy-dependent secretion of extracellular factors such as proteases and toxins from the periplasm. Acts as a molecular motor to provide the energy that is required for assembly of the pseudopilus and the extrusion of substrates generated in the cytoplasm.</text>
</comment>
<keyword evidence="7" id="KW-0997">Cell inner membrane</keyword>
<evidence type="ECO:0000256" key="12">
    <source>
        <dbReference type="ARBA" id="ARBA00022927"/>
    </source>
</evidence>
<comment type="similarity">
    <text evidence="4 16">Belongs to the GSP E family.</text>
</comment>
<evidence type="ECO:0000256" key="10">
    <source>
        <dbReference type="ARBA" id="ARBA00022833"/>
    </source>
</evidence>
<keyword evidence="10" id="KW-0862">Zinc</keyword>
<keyword evidence="8" id="KW-0479">Metal-binding</keyword>
<feature type="domain" description="Bacterial type II secretion system protein E" evidence="17">
    <location>
        <begin position="332"/>
        <end position="346"/>
    </location>
</feature>
<dbReference type="InterPro" id="IPR054757">
    <property type="entry name" value="GSPE_N1E"/>
</dbReference>
<evidence type="ECO:0000256" key="4">
    <source>
        <dbReference type="ARBA" id="ARBA00006611"/>
    </source>
</evidence>
<dbReference type="Gene3D" id="3.30.450.90">
    <property type="match status" value="1"/>
</dbReference>
<evidence type="ECO:0000256" key="3">
    <source>
        <dbReference type="ARBA" id="ARBA00004533"/>
    </source>
</evidence>
<reference evidence="18 19" key="1">
    <citation type="submission" date="2020-08" db="EMBL/GenBank/DDBJ databases">
        <title>Genomic Encyclopedia of Type Strains, Phase IV (KMG-IV): sequencing the most valuable type-strain genomes for metagenomic binning, comparative biology and taxonomic classification.</title>
        <authorList>
            <person name="Goeker M."/>
        </authorList>
    </citation>
    <scope>NUCLEOTIDE SEQUENCE [LARGE SCALE GENOMIC DNA]</scope>
    <source>
        <strain evidence="18 19">DSM 103336</strain>
    </source>
</reference>
<dbReference type="Pfam" id="PF22341">
    <property type="entry name" value="GSPE_N1E"/>
    <property type="match status" value="1"/>
</dbReference>
<evidence type="ECO:0000256" key="7">
    <source>
        <dbReference type="ARBA" id="ARBA00022519"/>
    </source>
</evidence>
<dbReference type="FunFam" id="3.30.450.90:FF:000001">
    <property type="entry name" value="Type II secretion system ATPase GspE"/>
    <property type="match status" value="1"/>
</dbReference>
<keyword evidence="12 16" id="KW-0653">Protein transport</keyword>
<keyword evidence="13" id="KW-1278">Translocase</keyword>
<dbReference type="InterPro" id="IPR037257">
    <property type="entry name" value="T2SS_E_N_sf"/>
</dbReference>
<sequence>MSDVIVTDVVDVAADEVLVLQPAEPVAIAGLPYGFARRHGVIVRATPAGGECVTRGAPSLAAMLEVQRLFGDAMPIVPLDDAAFDAALSTQYRDSATEASDAASASDSDLAALADSASAVDDLLDNRDDSPVIRLINALLLEAVKEGASDIHVETQEKRLLVRFRIDGVLRDRVEPKRALAPLLVSRIKVMAKLDIAEKRVPQDGRVTLRVGGYDIDARVSTIPTQHGERVVLRLLDRGATQLDLKALGMNEHDIGVFHTLLQRPHGIVLVTGPTGSGKTTTLYAALTRLNDRQRNIMTVEDPIEYELEGVGQTQVNPKTELTFARGLRAILRQDPDVIMVGEIRDDETAEVAVRSSMTGHFVLSTLHTNSAIGSVTRLIDMGVERYLLAPMIVGLIAQRLVRKLCQACRVEDVAGARDVALMSGAIAVGDVVYRPVGCPACHGDGYRGRLGLYELVTVDERMQALIHDGASEAALVAAARERSPSLLDDGIAKVRGGLTSVDEVARVVRDDL</sequence>
<dbReference type="NCBIfam" id="TIGR02533">
    <property type="entry name" value="type_II_gspE"/>
    <property type="match status" value="1"/>
</dbReference>
<dbReference type="GO" id="GO:0008564">
    <property type="term" value="F:protein-exporting ATPase activity"/>
    <property type="evidence" value="ECO:0007669"/>
    <property type="project" value="UniProtKB-EC"/>
</dbReference>
<evidence type="ECO:0000256" key="15">
    <source>
        <dbReference type="ARBA" id="ARBA00034006"/>
    </source>
</evidence>
<dbReference type="GO" id="GO:0015627">
    <property type="term" value="C:type II protein secretion system complex"/>
    <property type="evidence" value="ECO:0007669"/>
    <property type="project" value="UniProtKB-UniRule"/>
</dbReference>
<dbReference type="InterPro" id="IPR003593">
    <property type="entry name" value="AAA+_ATPase"/>
</dbReference>
<comment type="catalytic activity">
    <reaction evidence="15">
        <text>ATP + H2O + cellular proteinSide 1 = ADP + phosphate + cellular proteinSide 2.</text>
        <dbReference type="EC" id="7.4.2.8"/>
    </reaction>
</comment>
<comment type="cofactor">
    <cofactor evidence="1">
        <name>Zn(2+)</name>
        <dbReference type="ChEBI" id="CHEBI:29105"/>
    </cofactor>
</comment>
<keyword evidence="5 16" id="KW-0813">Transport</keyword>
<dbReference type="GO" id="GO:0016887">
    <property type="term" value="F:ATP hydrolysis activity"/>
    <property type="evidence" value="ECO:0007669"/>
    <property type="project" value="TreeGrafter"/>
</dbReference>
<proteinExistence type="inferred from homology"/>
<dbReference type="CDD" id="cd01129">
    <property type="entry name" value="PulE-GspE-like"/>
    <property type="match status" value="1"/>
</dbReference>
<dbReference type="SMART" id="SM00382">
    <property type="entry name" value="AAA"/>
    <property type="match status" value="1"/>
</dbReference>
<gene>
    <name evidence="18" type="ORF">FHS99_000119</name>
</gene>
<dbReference type="Gene3D" id="3.40.50.300">
    <property type="entry name" value="P-loop containing nucleotide triphosphate hydrolases"/>
    <property type="match status" value="1"/>
</dbReference>
<dbReference type="PANTHER" id="PTHR30258">
    <property type="entry name" value="TYPE II SECRETION SYSTEM PROTEIN GSPE-RELATED"/>
    <property type="match status" value="1"/>
</dbReference>
<comment type="subcellular location">
    <subcellularLocation>
        <location evidence="3 16">Cell inner membrane</location>
    </subcellularLocation>
</comment>
<dbReference type="PANTHER" id="PTHR30258:SF27">
    <property type="entry name" value="BACTERIOPHAGE ADSORPTION PROTEIN B-RELATED"/>
    <property type="match status" value="1"/>
</dbReference>